<gene>
    <name evidence="1" type="ORF">SAMN02745129_2383</name>
</gene>
<protein>
    <submittedName>
        <fullName evidence="1">Uncharacterized protein</fullName>
    </submittedName>
</protein>
<reference evidence="1 2" key="1">
    <citation type="submission" date="2016-11" db="EMBL/GenBank/DDBJ databases">
        <authorList>
            <person name="Jaros S."/>
            <person name="Januszkiewicz K."/>
            <person name="Wedrychowicz H."/>
        </authorList>
    </citation>
    <scope>NUCLEOTIDE SEQUENCE [LARGE SCALE GENOMIC DNA]</scope>
    <source>
        <strain evidence="1 2">DSM 16917</strain>
    </source>
</reference>
<evidence type="ECO:0000313" key="1">
    <source>
        <dbReference type="EMBL" id="SHH57287.1"/>
    </source>
</evidence>
<evidence type="ECO:0000313" key="2">
    <source>
        <dbReference type="Proteomes" id="UP000184268"/>
    </source>
</evidence>
<keyword evidence="2" id="KW-1185">Reference proteome</keyword>
<accession>A0A1M5U2M8</accession>
<dbReference type="EMBL" id="FQXG01000003">
    <property type="protein sequence ID" value="SHH57287.1"/>
    <property type="molecule type" value="Genomic_DNA"/>
</dbReference>
<dbReference type="AlphaFoldDB" id="A0A1M5U2M8"/>
<sequence length="135" mass="15554">MTEPTEHTPLTIAHAKALITRKVDSFWRNRMPTQLTYTPDFEMYLRKLDMTSAVTIARVEMAQHLQQHGLFHHLVATLAHTAPERYNSLRLELIHNENLAKSLLAKPEIWHSYRDDLAPCLSADLAKLRAVYPTP</sequence>
<dbReference type="Proteomes" id="UP000184268">
    <property type="component" value="Unassembled WGS sequence"/>
</dbReference>
<organism evidence="1 2">
    <name type="scientific">Ferrimonas marina</name>
    <dbReference type="NCBI Taxonomy" id="299255"/>
    <lineage>
        <taxon>Bacteria</taxon>
        <taxon>Pseudomonadati</taxon>
        <taxon>Pseudomonadota</taxon>
        <taxon>Gammaproteobacteria</taxon>
        <taxon>Alteromonadales</taxon>
        <taxon>Ferrimonadaceae</taxon>
        <taxon>Ferrimonas</taxon>
    </lineage>
</organism>
<dbReference type="RefSeq" id="WP_067655668.1">
    <property type="nucleotide sequence ID" value="NZ_FQXG01000003.1"/>
</dbReference>
<name>A0A1M5U2M8_9GAMM</name>
<proteinExistence type="predicted"/>